<comment type="caution">
    <text evidence="1">The sequence shown here is derived from an EMBL/GenBank/DDBJ whole genome shotgun (WGS) entry which is preliminary data.</text>
</comment>
<keyword evidence="2" id="KW-1185">Reference proteome</keyword>
<dbReference type="RefSeq" id="WP_119606123.1">
    <property type="nucleotide sequence ID" value="NZ_QXFH01000004.1"/>
</dbReference>
<organism evidence="1 2">
    <name type="scientific">Flagellimonas lutimaris</name>
    <dbReference type="NCBI Taxonomy" id="475082"/>
    <lineage>
        <taxon>Bacteria</taxon>
        <taxon>Pseudomonadati</taxon>
        <taxon>Bacteroidota</taxon>
        <taxon>Flavobacteriia</taxon>
        <taxon>Flavobacteriales</taxon>
        <taxon>Flavobacteriaceae</taxon>
        <taxon>Flagellimonas</taxon>
    </lineage>
</organism>
<reference evidence="1 2" key="1">
    <citation type="submission" date="2018-08" db="EMBL/GenBank/DDBJ databases">
        <title>Proposal of Muricauda 72 sp.nov. and Muricauda NH166 sp.nov., isolated from seawater.</title>
        <authorList>
            <person name="Cheng H."/>
            <person name="Wu Y.-H."/>
            <person name="Guo L.-L."/>
            <person name="Xu X.-W."/>
        </authorList>
    </citation>
    <scope>NUCLEOTIDE SEQUENCE [LARGE SCALE GENOMIC DNA]</scope>
    <source>
        <strain evidence="1 2">KCTC 22173</strain>
    </source>
</reference>
<name>A0A3A1NDU4_9FLAO</name>
<evidence type="ECO:0000313" key="2">
    <source>
        <dbReference type="Proteomes" id="UP000266067"/>
    </source>
</evidence>
<proteinExistence type="predicted"/>
<sequence length="59" mass="6953">MSNSLKDNEFLIATPDIPEFLGRSMGYVRKMIKENGINPVGIEDRKKYYYKDELRYAAY</sequence>
<accession>A0A3A1NDU4</accession>
<protein>
    <recommendedName>
        <fullName evidence="3">DNA-binding protein</fullName>
    </recommendedName>
</protein>
<dbReference type="AlphaFoldDB" id="A0A3A1NDU4"/>
<gene>
    <name evidence="1" type="ORF">D2V08_00085</name>
</gene>
<dbReference type="EMBL" id="QXFH01000004">
    <property type="protein sequence ID" value="RIV38149.1"/>
    <property type="molecule type" value="Genomic_DNA"/>
</dbReference>
<evidence type="ECO:0000313" key="1">
    <source>
        <dbReference type="EMBL" id="RIV38149.1"/>
    </source>
</evidence>
<dbReference type="Proteomes" id="UP000266067">
    <property type="component" value="Unassembled WGS sequence"/>
</dbReference>
<evidence type="ECO:0008006" key="3">
    <source>
        <dbReference type="Google" id="ProtNLM"/>
    </source>
</evidence>